<feature type="chain" id="PRO_5039234232" evidence="2">
    <location>
        <begin position="21"/>
        <end position="273"/>
    </location>
</feature>
<evidence type="ECO:0000313" key="4">
    <source>
        <dbReference type="EMBL" id="KAA0973733.1"/>
    </source>
</evidence>
<dbReference type="OrthoDB" id="9814902at2"/>
<dbReference type="SMART" id="SM00062">
    <property type="entry name" value="PBPb"/>
    <property type="match status" value="1"/>
</dbReference>
<dbReference type="Gene3D" id="3.40.190.10">
    <property type="entry name" value="Periplasmic binding protein-like II"/>
    <property type="match status" value="2"/>
</dbReference>
<dbReference type="EMBL" id="VOBL01000022">
    <property type="protein sequence ID" value="KAA0973733.1"/>
    <property type="molecule type" value="Genomic_DNA"/>
</dbReference>
<dbReference type="AlphaFoldDB" id="A0A5B0E4B1"/>
<gene>
    <name evidence="4" type="ORF">FQ154_17130</name>
</gene>
<proteinExistence type="predicted"/>
<accession>A0A5B0E4B1</accession>
<dbReference type="RefSeq" id="WP_149620646.1">
    <property type="nucleotide sequence ID" value="NZ_JBITUG010000011.1"/>
</dbReference>
<evidence type="ECO:0000256" key="2">
    <source>
        <dbReference type="SAM" id="SignalP"/>
    </source>
</evidence>
<dbReference type="PROSITE" id="PS51257">
    <property type="entry name" value="PROKAR_LIPOPROTEIN"/>
    <property type="match status" value="1"/>
</dbReference>
<evidence type="ECO:0000259" key="3">
    <source>
        <dbReference type="SMART" id="SM00062"/>
    </source>
</evidence>
<name>A0A5B0E4B1_9MICC</name>
<dbReference type="InterPro" id="IPR001638">
    <property type="entry name" value="Solute-binding_3/MltF_N"/>
</dbReference>
<dbReference type="PANTHER" id="PTHR35936">
    <property type="entry name" value="MEMBRANE-BOUND LYTIC MUREIN TRANSGLYCOSYLASE F"/>
    <property type="match status" value="1"/>
</dbReference>
<dbReference type="CDD" id="cd13711">
    <property type="entry name" value="PBP2_Ngo0372_TcyA"/>
    <property type="match status" value="1"/>
</dbReference>
<sequence length="273" mass="28720">MKRRLLALATTALFALTVTACGSSAEPSGTSDTASPAAGLTLKSVQDAGVLNFGTEGTYKPFSFHEGGAGDLTGFDVEVAKAVAGKLGVEAHFEETQWDAIFAALEAGRVDVIANQVTINPDREAKYEFSAPYTVSQGVVVTNADDTAISSFADLKGKTTAQSLTSNWYELAKESGATVEAVEGWAQAITLLKQGRVDATINDKLTYLDSQQTNPDDGIKIAAETTDSSHSAMAFRQGSDDLVKAVDEALEELSTDGTLAKISQQYFGADVTK</sequence>
<feature type="domain" description="Solute-binding protein family 3/N-terminal" evidence="3">
    <location>
        <begin position="50"/>
        <end position="270"/>
    </location>
</feature>
<comment type="caution">
    <text evidence="4">The sequence shown here is derived from an EMBL/GenBank/DDBJ whole genome shotgun (WGS) entry which is preliminary data.</text>
</comment>
<keyword evidence="1 2" id="KW-0732">Signal</keyword>
<evidence type="ECO:0000256" key="1">
    <source>
        <dbReference type="ARBA" id="ARBA00022729"/>
    </source>
</evidence>
<protein>
    <submittedName>
        <fullName evidence="4">Amino acid ABC transporter substrate-binding protein</fullName>
    </submittedName>
</protein>
<feature type="signal peptide" evidence="2">
    <location>
        <begin position="1"/>
        <end position="20"/>
    </location>
</feature>
<organism evidence="4 5">
    <name type="scientific">Paeniglutamicibacter gangotriensis</name>
    <dbReference type="NCBI Taxonomy" id="254787"/>
    <lineage>
        <taxon>Bacteria</taxon>
        <taxon>Bacillati</taxon>
        <taxon>Actinomycetota</taxon>
        <taxon>Actinomycetes</taxon>
        <taxon>Micrococcales</taxon>
        <taxon>Micrococcaceae</taxon>
        <taxon>Paeniglutamicibacter</taxon>
    </lineage>
</organism>
<dbReference type="PANTHER" id="PTHR35936:SF34">
    <property type="entry name" value="ABC TRANSPORTER EXTRACELLULAR-BINDING PROTEIN YCKB-RELATED"/>
    <property type="match status" value="1"/>
</dbReference>
<dbReference type="Proteomes" id="UP000323856">
    <property type="component" value="Unassembled WGS sequence"/>
</dbReference>
<dbReference type="SUPFAM" id="SSF53850">
    <property type="entry name" value="Periplasmic binding protein-like II"/>
    <property type="match status" value="1"/>
</dbReference>
<evidence type="ECO:0000313" key="5">
    <source>
        <dbReference type="Proteomes" id="UP000323856"/>
    </source>
</evidence>
<reference evidence="4 5" key="1">
    <citation type="submission" date="2019-07" db="EMBL/GenBank/DDBJ databases">
        <title>Analysis of the biochemical properties, biological activity and biotechnological potential of siderophores and biosurfactants produced by Antarctic psychrotolerant bacteria.</title>
        <authorList>
            <person name="Styczynski M."/>
            <person name="Krucon T."/>
            <person name="Decewicz P."/>
            <person name="Dziewit L."/>
        </authorList>
    </citation>
    <scope>NUCLEOTIDE SEQUENCE [LARGE SCALE GENOMIC DNA]</scope>
    <source>
        <strain evidence="4 5">ANT_H27</strain>
    </source>
</reference>
<dbReference type="Pfam" id="PF00497">
    <property type="entry name" value="SBP_bac_3"/>
    <property type="match status" value="1"/>
</dbReference>